<comment type="caution">
    <text evidence="2">The sequence shown here is derived from an EMBL/GenBank/DDBJ whole genome shotgun (WGS) entry which is preliminary data.</text>
</comment>
<name>A0A7I8X7G5_BURXY</name>
<proteinExistence type="predicted"/>
<feature type="region of interest" description="Disordered" evidence="1">
    <location>
        <begin position="125"/>
        <end position="151"/>
    </location>
</feature>
<organism evidence="2 3">
    <name type="scientific">Bursaphelenchus xylophilus</name>
    <name type="common">Pinewood nematode worm</name>
    <name type="synonym">Aphelenchoides xylophilus</name>
    <dbReference type="NCBI Taxonomy" id="6326"/>
    <lineage>
        <taxon>Eukaryota</taxon>
        <taxon>Metazoa</taxon>
        <taxon>Ecdysozoa</taxon>
        <taxon>Nematoda</taxon>
        <taxon>Chromadorea</taxon>
        <taxon>Rhabditida</taxon>
        <taxon>Tylenchina</taxon>
        <taxon>Tylenchomorpha</taxon>
        <taxon>Aphelenchoidea</taxon>
        <taxon>Aphelenchoididae</taxon>
        <taxon>Bursaphelenchus</taxon>
    </lineage>
</organism>
<dbReference type="AlphaFoldDB" id="A0A7I8X7G5"/>
<reference evidence="2" key="1">
    <citation type="submission" date="2020-09" db="EMBL/GenBank/DDBJ databases">
        <authorList>
            <person name="Kikuchi T."/>
        </authorList>
    </citation>
    <scope>NUCLEOTIDE SEQUENCE</scope>
    <source>
        <strain evidence="2">Ka4C1</strain>
    </source>
</reference>
<keyword evidence="3" id="KW-1185">Reference proteome</keyword>
<evidence type="ECO:0000313" key="2">
    <source>
        <dbReference type="EMBL" id="CAD5232932.1"/>
    </source>
</evidence>
<accession>A0A7I8X7G5</accession>
<gene>
    <name evidence="2" type="ORF">BXYJ_LOCUS13023</name>
</gene>
<protein>
    <submittedName>
        <fullName evidence="2">(pine wood nematode) hypothetical protein</fullName>
    </submittedName>
</protein>
<sequence length="181" mass="19178">MIACPIVDRAGHASRGLKTRWRALYCLKPGSSVSQGPRGSATFHQLNCSLNFNLVFGLGTVYSSSHSEGSVTNGGLRPPKLPKKVTLARPSASPCRILGNFGVSLNFSLAFGLGTVYSSSQLQHSKGSVTNGGLRPPKLPKKAPLARPSASPSRILGKFGVAHTDCIQNLILRRLGPKSCR</sequence>
<dbReference type="Proteomes" id="UP000659654">
    <property type="component" value="Unassembled WGS sequence"/>
</dbReference>
<evidence type="ECO:0000256" key="1">
    <source>
        <dbReference type="SAM" id="MobiDB-lite"/>
    </source>
</evidence>
<evidence type="ECO:0000313" key="3">
    <source>
        <dbReference type="Proteomes" id="UP000659654"/>
    </source>
</evidence>
<dbReference type="Proteomes" id="UP000582659">
    <property type="component" value="Unassembled WGS sequence"/>
</dbReference>
<dbReference type="EMBL" id="CAJFDI010000005">
    <property type="protein sequence ID" value="CAD5232932.1"/>
    <property type="molecule type" value="Genomic_DNA"/>
</dbReference>
<feature type="compositionally biased region" description="Low complexity" evidence="1">
    <location>
        <begin position="142"/>
        <end position="151"/>
    </location>
</feature>
<dbReference type="EMBL" id="CAJFCV020000005">
    <property type="protein sequence ID" value="CAG9126125.1"/>
    <property type="molecule type" value="Genomic_DNA"/>
</dbReference>